<dbReference type="EMBL" id="ML736807">
    <property type="protein sequence ID" value="KAE8400971.1"/>
    <property type="molecule type" value="Genomic_DNA"/>
</dbReference>
<dbReference type="SUPFAM" id="SSF48264">
    <property type="entry name" value="Cytochrome P450"/>
    <property type="match status" value="1"/>
</dbReference>
<dbReference type="GO" id="GO:0020037">
    <property type="term" value="F:heme binding"/>
    <property type="evidence" value="ECO:0007669"/>
    <property type="project" value="InterPro"/>
</dbReference>
<dbReference type="InterPro" id="IPR002401">
    <property type="entry name" value="Cyt_P450_E_grp-I"/>
</dbReference>
<evidence type="ECO:0000256" key="2">
    <source>
        <dbReference type="ARBA" id="ARBA00010617"/>
    </source>
</evidence>
<keyword evidence="9" id="KW-1185">Reference proteome</keyword>
<evidence type="ECO:0000256" key="7">
    <source>
        <dbReference type="PIRSR" id="PIRSR602401-1"/>
    </source>
</evidence>
<dbReference type="PRINTS" id="PR00463">
    <property type="entry name" value="EP450I"/>
</dbReference>
<dbReference type="OrthoDB" id="1103324at2759"/>
<evidence type="ECO:0000313" key="9">
    <source>
        <dbReference type="Proteomes" id="UP000325579"/>
    </source>
</evidence>
<evidence type="ECO:0000256" key="1">
    <source>
        <dbReference type="ARBA" id="ARBA00001971"/>
    </source>
</evidence>
<evidence type="ECO:0000256" key="5">
    <source>
        <dbReference type="ARBA" id="ARBA00023004"/>
    </source>
</evidence>
<keyword evidence="7" id="KW-0349">Heme</keyword>
<dbReference type="GeneID" id="43674824"/>
<sequence>MRCSSWADERNTFHLVSYDLLPSGRTINRSSEIFAGPPTVPIIGNAHLIPRKGAHFTFLELAKKYGGMFSLKIGSNTLIILSDRRIIKEVLDKNSSISSNRPDLSVAHTITGGDHLLFMDAGVEWRLFRRLLHQEFMSSRCDKVHIETQNAEAVQMLRDFIVYPDQYMLHAKRFSNSIIMSLLFGIRTPSFDTPHMQKLYHLMDHWSKIMEIGSTPPVDVFPFLQYIPERFLGNWKGRTAEVQQEMLGLYGEIVRHVMDRWKTAGSRGCFMDNVLEQNGKLDLNDHQLYFLGGVALEGGSDTSSSVINTCMHALVQWPEIQKKAQQEIDSVVDEDRTPVWSDFANLPYVTQVVKEAQRWRPVGGLGIPHVLTEDQWVDGKLLPKGATVMTNVWELHHDEKRYANPDVFDPEHYAGYTKVAPEYLTASDPEARDHYAYGSGRRVCPGIHLGERNLFLGICKLLWAFEFHKAVDASGNPIETDINPTTAYSEGFITSANKFPCRIVPRSEKRKATIMREFADMERVFSKYETV</sequence>
<name>A0A5N7D3H2_9EURO</name>
<keyword evidence="3 7" id="KW-0479">Metal-binding</keyword>
<dbReference type="Pfam" id="PF00067">
    <property type="entry name" value="p450"/>
    <property type="match status" value="1"/>
</dbReference>
<keyword evidence="5 7" id="KW-0408">Iron</keyword>
<organism evidence="8 9">
    <name type="scientific">Aspergillus pseudonomiae</name>
    <dbReference type="NCBI Taxonomy" id="1506151"/>
    <lineage>
        <taxon>Eukaryota</taxon>
        <taxon>Fungi</taxon>
        <taxon>Dikarya</taxon>
        <taxon>Ascomycota</taxon>
        <taxon>Pezizomycotina</taxon>
        <taxon>Eurotiomycetes</taxon>
        <taxon>Eurotiomycetidae</taxon>
        <taxon>Eurotiales</taxon>
        <taxon>Aspergillaceae</taxon>
        <taxon>Aspergillus</taxon>
        <taxon>Aspergillus subgen. Circumdati</taxon>
    </lineage>
</organism>
<keyword evidence="4" id="KW-0560">Oxidoreductase</keyword>
<reference evidence="8 9" key="1">
    <citation type="submission" date="2019-04" db="EMBL/GenBank/DDBJ databases">
        <authorList>
            <consortium name="DOE Joint Genome Institute"/>
            <person name="Mondo S."/>
            <person name="Kjaerbolling I."/>
            <person name="Vesth T."/>
            <person name="Frisvad J.C."/>
            <person name="Nybo J.L."/>
            <person name="Theobald S."/>
            <person name="Kildgaard S."/>
            <person name="Isbrandt T."/>
            <person name="Kuo A."/>
            <person name="Sato A."/>
            <person name="Lyhne E.K."/>
            <person name="Kogle M.E."/>
            <person name="Wiebenga A."/>
            <person name="Kun R.S."/>
            <person name="Lubbers R.J."/>
            <person name="Makela M.R."/>
            <person name="Barry K."/>
            <person name="Chovatia M."/>
            <person name="Clum A."/>
            <person name="Daum C."/>
            <person name="Haridas S."/>
            <person name="He G."/>
            <person name="LaButti K."/>
            <person name="Lipzen A."/>
            <person name="Riley R."/>
            <person name="Salamov A."/>
            <person name="Simmons B.A."/>
            <person name="Magnuson J.K."/>
            <person name="Henrissat B."/>
            <person name="Mortensen U.H."/>
            <person name="Larsen T.O."/>
            <person name="Devries R.P."/>
            <person name="Grigoriev I.V."/>
            <person name="Machida M."/>
            <person name="Baker S.E."/>
            <person name="Andersen M.R."/>
            <person name="Cantor M.N."/>
            <person name="Hua S.X."/>
        </authorList>
    </citation>
    <scope>NUCLEOTIDE SEQUENCE [LARGE SCALE GENOMIC DNA]</scope>
    <source>
        <strain evidence="8 9">CBS 119388</strain>
    </source>
</reference>
<accession>A0A5N7D3H2</accession>
<dbReference type="Gene3D" id="1.10.630.10">
    <property type="entry name" value="Cytochrome P450"/>
    <property type="match status" value="1"/>
</dbReference>
<evidence type="ECO:0000256" key="4">
    <source>
        <dbReference type="ARBA" id="ARBA00023002"/>
    </source>
</evidence>
<dbReference type="RefSeq" id="XP_031938290.1">
    <property type="nucleotide sequence ID" value="XM_032090133.1"/>
</dbReference>
<feature type="binding site" description="axial binding residue" evidence="7">
    <location>
        <position position="444"/>
    </location>
    <ligand>
        <name>heme</name>
        <dbReference type="ChEBI" id="CHEBI:30413"/>
    </ligand>
    <ligandPart>
        <name>Fe</name>
        <dbReference type="ChEBI" id="CHEBI:18248"/>
    </ligandPart>
</feature>
<comment type="cofactor">
    <cofactor evidence="1 7">
        <name>heme</name>
        <dbReference type="ChEBI" id="CHEBI:30413"/>
    </cofactor>
</comment>
<dbReference type="PANTHER" id="PTHR46300:SF2">
    <property type="entry name" value="CYTOCHROME P450 MONOOXYGENASE ALNH-RELATED"/>
    <property type="match status" value="1"/>
</dbReference>
<dbReference type="PRINTS" id="PR00385">
    <property type="entry name" value="P450"/>
</dbReference>
<dbReference type="Proteomes" id="UP000325579">
    <property type="component" value="Unassembled WGS sequence"/>
</dbReference>
<dbReference type="CDD" id="cd11065">
    <property type="entry name" value="CYP64-like"/>
    <property type="match status" value="1"/>
</dbReference>
<dbReference type="GO" id="GO:0016705">
    <property type="term" value="F:oxidoreductase activity, acting on paired donors, with incorporation or reduction of molecular oxygen"/>
    <property type="evidence" value="ECO:0007669"/>
    <property type="project" value="InterPro"/>
</dbReference>
<dbReference type="InterPro" id="IPR001128">
    <property type="entry name" value="Cyt_P450"/>
</dbReference>
<dbReference type="GO" id="GO:0005506">
    <property type="term" value="F:iron ion binding"/>
    <property type="evidence" value="ECO:0007669"/>
    <property type="project" value="InterPro"/>
</dbReference>
<keyword evidence="6" id="KW-0503">Monooxygenase</keyword>
<gene>
    <name evidence="8" type="ORF">BDV37DRAFT_296522</name>
</gene>
<proteinExistence type="inferred from homology"/>
<comment type="similarity">
    <text evidence="2">Belongs to the cytochrome P450 family.</text>
</comment>
<dbReference type="AlphaFoldDB" id="A0A5N7D3H2"/>
<dbReference type="InterPro" id="IPR050364">
    <property type="entry name" value="Cytochrome_P450_fung"/>
</dbReference>
<dbReference type="InterPro" id="IPR036396">
    <property type="entry name" value="Cyt_P450_sf"/>
</dbReference>
<evidence type="ECO:0000313" key="8">
    <source>
        <dbReference type="EMBL" id="KAE8400971.1"/>
    </source>
</evidence>
<evidence type="ECO:0000256" key="3">
    <source>
        <dbReference type="ARBA" id="ARBA00022723"/>
    </source>
</evidence>
<protein>
    <submittedName>
        <fullName evidence="8">Cytochrome P450</fullName>
    </submittedName>
</protein>
<dbReference type="GO" id="GO:0004497">
    <property type="term" value="F:monooxygenase activity"/>
    <property type="evidence" value="ECO:0007669"/>
    <property type="project" value="UniProtKB-KW"/>
</dbReference>
<dbReference type="PANTHER" id="PTHR46300">
    <property type="entry name" value="P450, PUTATIVE (EUROFUNG)-RELATED-RELATED"/>
    <property type="match status" value="1"/>
</dbReference>
<evidence type="ECO:0000256" key="6">
    <source>
        <dbReference type="ARBA" id="ARBA00023033"/>
    </source>
</evidence>